<keyword evidence="2" id="KW-1185">Reference proteome</keyword>
<dbReference type="Proteomes" id="UP001160390">
    <property type="component" value="Unassembled WGS sequence"/>
</dbReference>
<comment type="caution">
    <text evidence="1">The sequence shown here is derived from an EMBL/GenBank/DDBJ whole genome shotgun (WGS) entry which is preliminary data.</text>
</comment>
<reference evidence="1" key="1">
    <citation type="submission" date="2023-01" db="EMBL/GenBank/DDBJ databases">
        <authorList>
            <person name="Piombo E."/>
        </authorList>
    </citation>
    <scope>NUCLEOTIDE SEQUENCE</scope>
</reference>
<evidence type="ECO:0000313" key="1">
    <source>
        <dbReference type="EMBL" id="CAI6090684.1"/>
    </source>
</evidence>
<dbReference type="EMBL" id="CABFNP030001029">
    <property type="protein sequence ID" value="CAI6090684.1"/>
    <property type="molecule type" value="Genomic_DNA"/>
</dbReference>
<sequence>MRSALAKSGGPMFEDSLEFKYTQYWTLNFLNEFKSRRGYDLSPFILYITNDFYQTVLNLYVDCRLKPLQKWVNWLGLKLRLQPYTASFDSSIISSLVDVPEGESLGFDGTPD</sequence>
<name>A0AA35M5N8_9HYPO</name>
<accession>A0AA35M5N8</accession>
<gene>
    <name evidence="1" type="ORF">CCHLO57077_00014983</name>
</gene>
<dbReference type="AlphaFoldDB" id="A0AA35M5N8"/>
<organism evidence="1 2">
    <name type="scientific">Clonostachys chloroleuca</name>
    <dbReference type="NCBI Taxonomy" id="1926264"/>
    <lineage>
        <taxon>Eukaryota</taxon>
        <taxon>Fungi</taxon>
        <taxon>Dikarya</taxon>
        <taxon>Ascomycota</taxon>
        <taxon>Pezizomycotina</taxon>
        <taxon>Sordariomycetes</taxon>
        <taxon>Hypocreomycetidae</taxon>
        <taxon>Hypocreales</taxon>
        <taxon>Bionectriaceae</taxon>
        <taxon>Clonostachys</taxon>
    </lineage>
</organism>
<evidence type="ECO:0000313" key="2">
    <source>
        <dbReference type="Proteomes" id="UP001160390"/>
    </source>
</evidence>
<protein>
    <submittedName>
        <fullName evidence="1">Uncharacterized protein</fullName>
    </submittedName>
</protein>
<proteinExistence type="predicted"/>